<protein>
    <submittedName>
        <fullName evidence="2">ABC-2 transporter permease</fullName>
    </submittedName>
</protein>
<gene>
    <name evidence="2" type="ORF">H9753_00185</name>
</gene>
<proteinExistence type="predicted"/>
<feature type="transmembrane region" description="Helical" evidence="1">
    <location>
        <begin position="122"/>
        <end position="146"/>
    </location>
</feature>
<reference evidence="2" key="2">
    <citation type="submission" date="2021-04" db="EMBL/GenBank/DDBJ databases">
        <authorList>
            <person name="Gilroy R."/>
        </authorList>
    </citation>
    <scope>NUCLEOTIDE SEQUENCE</scope>
    <source>
        <strain evidence="2">ChiBcec2-3848</strain>
    </source>
</reference>
<feature type="transmembrane region" description="Helical" evidence="1">
    <location>
        <begin position="186"/>
        <end position="206"/>
    </location>
</feature>
<accession>A0A9D2T988</accession>
<evidence type="ECO:0000313" key="2">
    <source>
        <dbReference type="EMBL" id="HJC62020.1"/>
    </source>
</evidence>
<sequence>MTGLIYRDLFTYYRRSSKSTWITEIIVFFVFLLVIKGQFSVFTYLFCVTPLSMSGMPTTMKEMDINYKGAVHSVLLPFSSRELVLSRYLSALLSHGEDLALMLLYCVVHYCLYRQFSLTDYFLLLLVSWMFGILFTAVNLLAAYLGDLNVTAIIYMLIIAVVILGYFAITLAGIDFTVLFTLKTPFLLLLLAAAAALVTVVCYLISLKKFSSRK</sequence>
<reference evidence="2" key="1">
    <citation type="journal article" date="2021" name="PeerJ">
        <title>Extensive microbial diversity within the chicken gut microbiome revealed by metagenomics and culture.</title>
        <authorList>
            <person name="Gilroy R."/>
            <person name="Ravi A."/>
            <person name="Getino M."/>
            <person name="Pursley I."/>
            <person name="Horton D.L."/>
            <person name="Alikhan N.F."/>
            <person name="Baker D."/>
            <person name="Gharbi K."/>
            <person name="Hall N."/>
            <person name="Watson M."/>
            <person name="Adriaenssens E.M."/>
            <person name="Foster-Nyarko E."/>
            <person name="Jarju S."/>
            <person name="Secka A."/>
            <person name="Antonio M."/>
            <person name="Oren A."/>
            <person name="Chaudhuri R.R."/>
            <person name="La Ragione R."/>
            <person name="Hildebrand F."/>
            <person name="Pallen M.J."/>
        </authorList>
    </citation>
    <scope>NUCLEOTIDE SEQUENCE</scope>
    <source>
        <strain evidence="2">ChiBcec2-3848</strain>
    </source>
</reference>
<feature type="transmembrane region" description="Helical" evidence="1">
    <location>
        <begin position="21"/>
        <end position="46"/>
    </location>
</feature>
<dbReference type="Proteomes" id="UP000823886">
    <property type="component" value="Unassembled WGS sequence"/>
</dbReference>
<keyword evidence="1" id="KW-0812">Transmembrane</keyword>
<dbReference type="AlphaFoldDB" id="A0A9D2T988"/>
<comment type="caution">
    <text evidence="2">The sequence shown here is derived from an EMBL/GenBank/DDBJ whole genome shotgun (WGS) entry which is preliminary data.</text>
</comment>
<evidence type="ECO:0000256" key="1">
    <source>
        <dbReference type="SAM" id="Phobius"/>
    </source>
</evidence>
<name>A0A9D2T988_9FIRM</name>
<dbReference type="InterPro" id="IPR025699">
    <property type="entry name" value="ABC2_memb-like"/>
</dbReference>
<keyword evidence="1" id="KW-1133">Transmembrane helix</keyword>
<evidence type="ECO:0000313" key="3">
    <source>
        <dbReference type="Proteomes" id="UP000823886"/>
    </source>
</evidence>
<organism evidence="2 3">
    <name type="scientific">Candidatus Blautia merdavium</name>
    <dbReference type="NCBI Taxonomy" id="2838494"/>
    <lineage>
        <taxon>Bacteria</taxon>
        <taxon>Bacillati</taxon>
        <taxon>Bacillota</taxon>
        <taxon>Clostridia</taxon>
        <taxon>Lachnospirales</taxon>
        <taxon>Lachnospiraceae</taxon>
        <taxon>Blautia</taxon>
    </lineage>
</organism>
<keyword evidence="1" id="KW-0472">Membrane</keyword>
<dbReference type="Pfam" id="PF13346">
    <property type="entry name" value="ABC2_membrane_5"/>
    <property type="match status" value="1"/>
</dbReference>
<feature type="transmembrane region" description="Helical" evidence="1">
    <location>
        <begin position="152"/>
        <end position="174"/>
    </location>
</feature>
<dbReference type="EMBL" id="DWVZ01000002">
    <property type="protein sequence ID" value="HJC62020.1"/>
    <property type="molecule type" value="Genomic_DNA"/>
</dbReference>